<gene>
    <name evidence="4" type="ORF">JM949_00100</name>
</gene>
<reference evidence="4 5" key="1">
    <citation type="submission" date="2021-01" db="EMBL/GenBank/DDBJ databases">
        <title>Draft genome sequence of Micromonospora sp. strain STR1s_6.</title>
        <authorList>
            <person name="Karlyshev A."/>
            <person name="Jawad R."/>
        </authorList>
    </citation>
    <scope>NUCLEOTIDE SEQUENCE [LARGE SCALE GENOMIC DNA]</scope>
    <source>
        <strain evidence="4 5">STR1S-6</strain>
    </source>
</reference>
<protein>
    <submittedName>
        <fullName evidence="4">ATP-binding protein</fullName>
    </submittedName>
</protein>
<dbReference type="Gene3D" id="3.40.50.300">
    <property type="entry name" value="P-loop containing nucleotide triphosphate hydrolases"/>
    <property type="match status" value="1"/>
</dbReference>
<name>A0ABS1Y9F3_9ACTN</name>
<sequence>MKPRKRSRTATGGLRPPSSLAGAVTPASVEVTPRMLRVGDGYAATLVVTGYPAEVGHAWLEPLLSWPGRLDLALHIDPLPAPIAASRLRNQRARFESSRRAGAESGKLPDPYVEAAAEDAADLAQRLARGAAKLFRVGLYLTVHARTEDELLQACAQVKAAAASTLIEVQPATWRHLAGWTTTLPLCTDSLQMRRTMDTQALAAAFPLASADLPAPLPGDPPAEGGVLYGVNPDSQGIVWWDRWAQENHNSVVLARSGAGKSYFVKLEILRNLYQQVQIAVIDPEDEYLRLADAVGGTVVRLGATGVKINPLDLPAGDTRPDVLTRRGLFLHTLIAVLLGHQPPPAERAALDRAILAVYRHAGITADPATHHRPAPLLRDLAARLDDDSDPAAGQLAARLAPWVQGSFSQLFDGPSTTRLDGHLVVWSLRQLPDELRTVGTLLALDAIWRQVDAPGRSATRRLVVVDEAWLLMRDGEGARFLFRMSKAARKRHAGLAVITQDVADVLGTDLGQAVVANAATQVLLKQAPQAIDAIGDAFGLTAGERRLLLAARVGTGLLISGTNRTSFEAIASNTEHQLATTRPGDLAGLDDEEDL</sequence>
<dbReference type="EMBL" id="JAEVHL010000001">
    <property type="protein sequence ID" value="MBM0273972.1"/>
    <property type="molecule type" value="Genomic_DNA"/>
</dbReference>
<evidence type="ECO:0000313" key="5">
    <source>
        <dbReference type="Proteomes" id="UP000622245"/>
    </source>
</evidence>
<dbReference type="Gene3D" id="1.10.8.730">
    <property type="match status" value="1"/>
</dbReference>
<feature type="region of interest" description="Disordered" evidence="1">
    <location>
        <begin position="1"/>
        <end position="26"/>
    </location>
</feature>
<accession>A0ABS1Y9F3</accession>
<comment type="caution">
    <text evidence="4">The sequence shown here is derived from an EMBL/GenBank/DDBJ whole genome shotgun (WGS) entry which is preliminary data.</text>
</comment>
<feature type="domain" description="Helicase HerA central" evidence="2">
    <location>
        <begin position="253"/>
        <end position="316"/>
    </location>
</feature>
<dbReference type="Pfam" id="PF19044">
    <property type="entry name" value="P-loop_TraG"/>
    <property type="match status" value="1"/>
</dbReference>
<dbReference type="InterPro" id="IPR043964">
    <property type="entry name" value="P-loop_TraG"/>
</dbReference>
<evidence type="ECO:0000259" key="3">
    <source>
        <dbReference type="Pfam" id="PF19044"/>
    </source>
</evidence>
<dbReference type="Proteomes" id="UP000622245">
    <property type="component" value="Unassembled WGS sequence"/>
</dbReference>
<dbReference type="Pfam" id="PF01935">
    <property type="entry name" value="DUF87"/>
    <property type="match status" value="1"/>
</dbReference>
<dbReference type="GO" id="GO:0005524">
    <property type="term" value="F:ATP binding"/>
    <property type="evidence" value="ECO:0007669"/>
    <property type="project" value="UniProtKB-KW"/>
</dbReference>
<feature type="domain" description="TraG P-loop" evidence="3">
    <location>
        <begin position="438"/>
        <end position="551"/>
    </location>
</feature>
<dbReference type="PANTHER" id="PTHR30121">
    <property type="entry name" value="UNCHARACTERIZED PROTEIN YJGR-RELATED"/>
    <property type="match status" value="1"/>
</dbReference>
<dbReference type="InterPro" id="IPR027417">
    <property type="entry name" value="P-loop_NTPase"/>
</dbReference>
<dbReference type="PANTHER" id="PTHR30121:SF6">
    <property type="entry name" value="SLR6007 PROTEIN"/>
    <property type="match status" value="1"/>
</dbReference>
<dbReference type="SUPFAM" id="SSF52540">
    <property type="entry name" value="P-loop containing nucleoside triphosphate hydrolases"/>
    <property type="match status" value="1"/>
</dbReference>
<evidence type="ECO:0000313" key="4">
    <source>
        <dbReference type="EMBL" id="MBM0273972.1"/>
    </source>
</evidence>
<keyword evidence="5" id="KW-1185">Reference proteome</keyword>
<proteinExistence type="predicted"/>
<dbReference type="RefSeq" id="WP_203146407.1">
    <property type="nucleotide sequence ID" value="NZ_JAEVHL010000001.1"/>
</dbReference>
<keyword evidence="4" id="KW-0547">Nucleotide-binding</keyword>
<dbReference type="InterPro" id="IPR002789">
    <property type="entry name" value="HerA_central"/>
</dbReference>
<dbReference type="InterPro" id="IPR051162">
    <property type="entry name" value="T4SS_component"/>
</dbReference>
<evidence type="ECO:0000256" key="1">
    <source>
        <dbReference type="SAM" id="MobiDB-lite"/>
    </source>
</evidence>
<evidence type="ECO:0000259" key="2">
    <source>
        <dbReference type="Pfam" id="PF01935"/>
    </source>
</evidence>
<organism evidence="4 5">
    <name type="scientific">Micromonospora tarensis</name>
    <dbReference type="NCBI Taxonomy" id="2806100"/>
    <lineage>
        <taxon>Bacteria</taxon>
        <taxon>Bacillati</taxon>
        <taxon>Actinomycetota</taxon>
        <taxon>Actinomycetes</taxon>
        <taxon>Micromonosporales</taxon>
        <taxon>Micromonosporaceae</taxon>
        <taxon>Micromonospora</taxon>
    </lineage>
</organism>
<keyword evidence="4" id="KW-0067">ATP-binding</keyword>